<protein>
    <submittedName>
        <fullName evidence="6">Acetylxylan esterase</fullName>
    </submittedName>
</protein>
<dbReference type="EMBL" id="JABKKJ010000003">
    <property type="protein sequence ID" value="NPE24482.1"/>
    <property type="molecule type" value="Genomic_DNA"/>
</dbReference>
<accession>A0ABX2B0B9</accession>
<dbReference type="Gene3D" id="3.40.50.1820">
    <property type="entry name" value="alpha/beta hydrolase"/>
    <property type="match status" value="1"/>
</dbReference>
<organism evidence="6 7">
    <name type="scientific">Xylanibacter caecicola</name>
    <dbReference type="NCBI Taxonomy" id="2736294"/>
    <lineage>
        <taxon>Bacteria</taxon>
        <taxon>Pseudomonadati</taxon>
        <taxon>Bacteroidota</taxon>
        <taxon>Bacteroidia</taxon>
        <taxon>Bacteroidales</taxon>
        <taxon>Prevotellaceae</taxon>
        <taxon>Xylanibacter</taxon>
    </lineage>
</organism>
<feature type="signal peptide" evidence="4">
    <location>
        <begin position="1"/>
        <end position="22"/>
    </location>
</feature>
<comment type="caution">
    <text evidence="6">The sequence shown here is derived from an EMBL/GenBank/DDBJ whole genome shotgun (WGS) entry which is preliminary data.</text>
</comment>
<dbReference type="Proteomes" id="UP000820977">
    <property type="component" value="Unassembled WGS sequence"/>
</dbReference>
<evidence type="ECO:0000313" key="6">
    <source>
        <dbReference type="EMBL" id="NPE24482.1"/>
    </source>
</evidence>
<keyword evidence="3" id="KW-0378">Hydrolase</keyword>
<dbReference type="Pfam" id="PF22244">
    <property type="entry name" value="GCE_fung"/>
    <property type="match status" value="1"/>
</dbReference>
<keyword evidence="1" id="KW-0719">Serine esterase</keyword>
<evidence type="ECO:0000313" key="7">
    <source>
        <dbReference type="Proteomes" id="UP000820977"/>
    </source>
</evidence>
<evidence type="ECO:0000256" key="4">
    <source>
        <dbReference type="SAM" id="SignalP"/>
    </source>
</evidence>
<evidence type="ECO:0000256" key="1">
    <source>
        <dbReference type="ARBA" id="ARBA00022487"/>
    </source>
</evidence>
<feature type="domain" description="4-O-methyl-glucuronoyl methylesterase-like" evidence="5">
    <location>
        <begin position="201"/>
        <end position="362"/>
    </location>
</feature>
<evidence type="ECO:0000259" key="5">
    <source>
        <dbReference type="Pfam" id="PF22244"/>
    </source>
</evidence>
<sequence length="405" mass="46426">MTIKKIFISTLAVVVSATCCMAQYERRVANRDFFKAYYNNANYDEALVPEYTLPDMMTCLDGTKVTAAAEWEDKRRPELMQLFTTYMYGRQPRQDSTFSFETEGKDRKVWNGKAMRRDIILHLTSDGPDVRLTLVWKHDKKSENLPRKTILGLSFADSDSIWQWRKDGSRAKGGEAWQTDTLLDRGYVLATFRYTDAEADKARDDFKTSRLHRHFYKKGQDYPLPDEWGAIACWAWTASRALDAMEKLAADVVDVCNVTVMGHSRLGKTALWAGATDRRFAAVVSVNSGCCGAALSRRCVGETVECVNEWSYHWFCGNFRQFSHREEYMPFDQHELLAMIAPRKLIVISGTEDLWADPKGEELGCRFALPAYSLYGKPQNIVYLLREGPHAVLKSDWNFIMQALR</sequence>
<dbReference type="InterPro" id="IPR029058">
    <property type="entry name" value="AB_hydrolase_fold"/>
</dbReference>
<dbReference type="SUPFAM" id="SSF53474">
    <property type="entry name" value="alpha/beta-Hydrolases"/>
    <property type="match status" value="1"/>
</dbReference>
<dbReference type="InterPro" id="IPR054579">
    <property type="entry name" value="GCE-like_dom"/>
</dbReference>
<dbReference type="RefSeq" id="WP_172343980.1">
    <property type="nucleotide sequence ID" value="NZ_CASYYZ010000005.1"/>
</dbReference>
<name>A0ABX2B0B9_9BACT</name>
<evidence type="ECO:0000256" key="2">
    <source>
        <dbReference type="ARBA" id="ARBA00022729"/>
    </source>
</evidence>
<reference evidence="6 7" key="1">
    <citation type="submission" date="2020-05" db="EMBL/GenBank/DDBJ databases">
        <title>Distinct polysaccharide utilization as determinants for interspecies competition between intestinal Prevotella spp.</title>
        <authorList>
            <person name="Galvez E.J.C."/>
            <person name="Iljazovic A."/>
            <person name="Strowig T."/>
        </authorList>
    </citation>
    <scope>NUCLEOTIDE SEQUENCE [LARGE SCALE GENOMIC DNA]</scope>
    <source>
        <strain evidence="6 7">PCHR</strain>
    </source>
</reference>
<feature type="chain" id="PRO_5045932606" evidence="4">
    <location>
        <begin position="23"/>
        <end position="405"/>
    </location>
</feature>
<proteinExistence type="predicted"/>
<evidence type="ECO:0000256" key="3">
    <source>
        <dbReference type="ARBA" id="ARBA00022801"/>
    </source>
</evidence>
<keyword evidence="7" id="KW-1185">Reference proteome</keyword>
<gene>
    <name evidence="6" type="ORF">HPS54_02920</name>
</gene>
<keyword evidence="2 4" id="KW-0732">Signal</keyword>